<dbReference type="EMBL" id="REFZ01000028">
    <property type="protein sequence ID" value="RQG96095.1"/>
    <property type="molecule type" value="Genomic_DNA"/>
</dbReference>
<dbReference type="Proteomes" id="UP000281431">
    <property type="component" value="Unassembled WGS sequence"/>
</dbReference>
<proteinExistence type="predicted"/>
<name>A0A3N6PF50_NATCH</name>
<comment type="caution">
    <text evidence="2">The sequence shown here is derived from an EMBL/GenBank/DDBJ whole genome shotgun (WGS) entry which is preliminary data.</text>
</comment>
<evidence type="ECO:0000313" key="2">
    <source>
        <dbReference type="EMBL" id="RQG96095.1"/>
    </source>
</evidence>
<gene>
    <name evidence="2" type="ORF">EA472_20995</name>
</gene>
<organism evidence="2 3">
    <name type="scientific">Natrarchaeobius chitinivorans</name>
    <dbReference type="NCBI Taxonomy" id="1679083"/>
    <lineage>
        <taxon>Archaea</taxon>
        <taxon>Methanobacteriati</taxon>
        <taxon>Methanobacteriota</taxon>
        <taxon>Stenosarchaea group</taxon>
        <taxon>Halobacteria</taxon>
        <taxon>Halobacteriales</taxon>
        <taxon>Natrialbaceae</taxon>
        <taxon>Natrarchaeobius</taxon>
    </lineage>
</organism>
<feature type="compositionally biased region" description="Basic and acidic residues" evidence="1">
    <location>
        <begin position="1"/>
        <end position="10"/>
    </location>
</feature>
<accession>A0A3N6PF50</accession>
<evidence type="ECO:0000313" key="3">
    <source>
        <dbReference type="Proteomes" id="UP000281431"/>
    </source>
</evidence>
<reference evidence="2 3" key="1">
    <citation type="submission" date="2018-10" db="EMBL/GenBank/DDBJ databases">
        <title>Natrarchaeobius chitinivorans gen. nov., sp. nov., and Natrarchaeobius haloalkaliphilus sp. nov., alkaliphilic, chitin-utilizing haloarchaea from hypersaline alkaline lakes.</title>
        <authorList>
            <person name="Sorokin D.Y."/>
            <person name="Elcheninov A.G."/>
            <person name="Kostrikina N.A."/>
            <person name="Bale N.J."/>
            <person name="Sinninghe Damste J.S."/>
            <person name="Khijniak T.V."/>
            <person name="Kublanov I.V."/>
            <person name="Toshchakov S.V."/>
        </authorList>
    </citation>
    <scope>NUCLEOTIDE SEQUENCE [LARGE SCALE GENOMIC DNA]</scope>
    <source>
        <strain evidence="2 3">AArcht7</strain>
    </source>
</reference>
<sequence length="76" mass="8762">MFPQARRDGGRASNENLRNRVDELERTQRRLEHTVRGLAREMEASVGCLCPRCDEAYMIQTDGVMYCPACRNRTSI</sequence>
<dbReference type="AlphaFoldDB" id="A0A3N6PF50"/>
<keyword evidence="3" id="KW-1185">Reference proteome</keyword>
<dbReference type="OrthoDB" id="205571at2157"/>
<protein>
    <submittedName>
        <fullName evidence="2">Uncharacterized protein</fullName>
    </submittedName>
</protein>
<evidence type="ECO:0000256" key="1">
    <source>
        <dbReference type="SAM" id="MobiDB-lite"/>
    </source>
</evidence>
<feature type="region of interest" description="Disordered" evidence="1">
    <location>
        <begin position="1"/>
        <end position="23"/>
    </location>
</feature>